<evidence type="ECO:0000313" key="3">
    <source>
        <dbReference type="Proteomes" id="UP000064201"/>
    </source>
</evidence>
<name>A0A0G3G163_9GAMM</name>
<evidence type="ECO:0000313" key="2">
    <source>
        <dbReference type="EMBL" id="AKJ94978.1"/>
    </source>
</evidence>
<reference evidence="2 3" key="1">
    <citation type="submission" date="2015-04" db="EMBL/GenBank/DDBJ databases">
        <title>Complete Sequence for the Genome of the Thioalkalivibrio versutus D301.</title>
        <authorList>
            <person name="Mu T."/>
            <person name="Zhou J."/>
            <person name="Xu X."/>
        </authorList>
    </citation>
    <scope>NUCLEOTIDE SEQUENCE [LARGE SCALE GENOMIC DNA]</scope>
    <source>
        <strain evidence="2 3">D301</strain>
    </source>
</reference>
<dbReference type="RefSeq" id="WP_047251115.1">
    <property type="nucleotide sequence ID" value="NZ_CP011367.1"/>
</dbReference>
<organism evidence="2 3">
    <name type="scientific">Thioalkalivibrio versutus</name>
    <dbReference type="NCBI Taxonomy" id="106634"/>
    <lineage>
        <taxon>Bacteria</taxon>
        <taxon>Pseudomonadati</taxon>
        <taxon>Pseudomonadota</taxon>
        <taxon>Gammaproteobacteria</taxon>
        <taxon>Chromatiales</taxon>
        <taxon>Ectothiorhodospiraceae</taxon>
        <taxon>Thioalkalivibrio</taxon>
    </lineage>
</organism>
<dbReference type="Proteomes" id="UP000064201">
    <property type="component" value="Chromosome"/>
</dbReference>
<dbReference type="AlphaFoldDB" id="A0A0G3G163"/>
<keyword evidence="3" id="KW-1185">Reference proteome</keyword>
<dbReference type="InterPro" id="IPR031800">
    <property type="entry name" value="PilZ_atypical"/>
</dbReference>
<dbReference type="EMBL" id="CP011367">
    <property type="protein sequence ID" value="AKJ94978.1"/>
    <property type="molecule type" value="Genomic_DNA"/>
</dbReference>
<sequence>MDDASQDEFLGDDLRVTTALMIGPSVRPATDPVLAQRLIENLDLFDAAHPRGAMPHEDETSPEVQRLEHKLDLLLHLVAESLHPERPDPVEATLSGHGVVLPAGTLPEGCERVEVYLSRLLPQPCVLGVESPTTRGGLQMTRWTGVEGPLEEAIGRWIFRLHRREVAGKRQKVDGNHK</sequence>
<dbReference type="PATRIC" id="fig|106634.4.peg.1274"/>
<dbReference type="KEGG" id="tvr:TVD_06230"/>
<feature type="domain" description="Cyclic di-GMP receptor atypical PilZ" evidence="1">
    <location>
        <begin position="57"/>
        <end position="170"/>
    </location>
</feature>
<proteinExistence type="predicted"/>
<dbReference type="STRING" id="106634.TVD_06230"/>
<accession>A0A0G3G163</accession>
<evidence type="ECO:0000259" key="1">
    <source>
        <dbReference type="Pfam" id="PF16823"/>
    </source>
</evidence>
<protein>
    <recommendedName>
        <fullName evidence="1">Cyclic di-GMP receptor atypical PilZ domain-containing protein</fullName>
    </recommendedName>
</protein>
<dbReference type="OrthoDB" id="9151696at2"/>
<dbReference type="Pfam" id="PF16823">
    <property type="entry name" value="tPilZ"/>
    <property type="match status" value="1"/>
</dbReference>
<gene>
    <name evidence="2" type="ORF">TVD_06230</name>
</gene>